<evidence type="ECO:0000256" key="15">
    <source>
        <dbReference type="PROSITE-ProRule" id="PRU00433"/>
    </source>
</evidence>
<evidence type="ECO:0000259" key="20">
    <source>
        <dbReference type="PROSITE" id="PS50999"/>
    </source>
</evidence>
<dbReference type="GO" id="GO:0005507">
    <property type="term" value="F:copper ion binding"/>
    <property type="evidence" value="ECO:0007669"/>
    <property type="project" value="InterPro"/>
</dbReference>
<comment type="cofactor">
    <cofactor evidence="17">
        <name>Cu cation</name>
        <dbReference type="ChEBI" id="CHEBI:23378"/>
    </cofactor>
    <text evidence="17">Binds a copper A center.</text>
</comment>
<dbReference type="SUPFAM" id="SSF46626">
    <property type="entry name" value="Cytochrome c"/>
    <property type="match status" value="1"/>
</dbReference>
<dbReference type="Pfam" id="PF00034">
    <property type="entry name" value="Cytochrom_C"/>
    <property type="match status" value="1"/>
</dbReference>
<dbReference type="Gene3D" id="1.10.760.10">
    <property type="entry name" value="Cytochrome c-like domain"/>
    <property type="match status" value="1"/>
</dbReference>
<sequence length="342" mass="38436">MDPSQITNHLTGNSIAGVLPLVQSGSFWLPPAGSTTASAVDWLFYFLFYVAAFFFLLIVTLMTLFVLKYRARPDRDAPEPSPSHNTWLELTWSVIPTMIIIFIFAVGFAGYMEMRTPPANAYEIRVTGQKWKWFFTYPTGYVDENLHVPVDRPIRLVMTSRDVIHSLYIPAFRLKMDLVPGRYTSTWFQAIQPGEYDLLCAEYCGDNHSSMLAKVIVHRPGEFEKWLEEASNFMKNLSPVEAGQILYQRQGCAQCHSIDGSAKVGPTFLGLFESQVKLADGTTVTADENYLRESILVPDAKVVAGFRPQMPPYQGLLDEDKIAALIEFIKSLKSEQSAGGHN</sequence>
<gene>
    <name evidence="22" type="ORF">THTE_2903</name>
</gene>
<evidence type="ECO:0000256" key="14">
    <source>
        <dbReference type="ARBA" id="ARBA00024688"/>
    </source>
</evidence>
<dbReference type="GO" id="GO:0020037">
    <property type="term" value="F:heme binding"/>
    <property type="evidence" value="ECO:0007669"/>
    <property type="project" value="InterPro"/>
</dbReference>
<evidence type="ECO:0000256" key="2">
    <source>
        <dbReference type="ARBA" id="ARBA00007866"/>
    </source>
</evidence>
<keyword evidence="7 15" id="KW-0479">Metal-binding</keyword>
<evidence type="ECO:0000259" key="21">
    <source>
        <dbReference type="PROSITE" id="PS51007"/>
    </source>
</evidence>
<organism evidence="22 23">
    <name type="scientific">Thermogutta terrifontis</name>
    <dbReference type="NCBI Taxonomy" id="1331910"/>
    <lineage>
        <taxon>Bacteria</taxon>
        <taxon>Pseudomonadati</taxon>
        <taxon>Planctomycetota</taxon>
        <taxon>Planctomycetia</taxon>
        <taxon>Pirellulales</taxon>
        <taxon>Thermoguttaceae</taxon>
        <taxon>Thermogutta</taxon>
    </lineage>
</organism>
<keyword evidence="3 16" id="KW-0813">Transport</keyword>
<keyword evidence="6 16" id="KW-0812">Transmembrane</keyword>
<proteinExistence type="inferred from homology"/>
<keyword evidence="9 16" id="KW-0249">Electron transport</keyword>
<dbReference type="Pfam" id="PF00116">
    <property type="entry name" value="COX2"/>
    <property type="match status" value="1"/>
</dbReference>
<keyword evidence="5 16" id="KW-0679">Respiratory chain</keyword>
<dbReference type="KEGG" id="ttf:THTE_2903"/>
<reference evidence="22 23" key="1">
    <citation type="journal article" name="Front. Microbiol.">
        <title>Sugar Metabolism of the First Thermophilic Planctomycete Thermogutta terrifontis: Comparative Genomic and Transcriptomic Approaches.</title>
        <authorList>
            <person name="Elcheninov A.G."/>
            <person name="Menzel P."/>
            <person name="Gudbergsdottir S.R."/>
            <person name="Slesarev A.I."/>
            <person name="Kadnikov V.V."/>
            <person name="Krogh A."/>
            <person name="Bonch-Osmolovskaya E.A."/>
            <person name="Peng X."/>
            <person name="Kublanov I.V."/>
        </authorList>
    </citation>
    <scope>NUCLEOTIDE SEQUENCE [LARGE SCALE GENOMIC DNA]</scope>
    <source>
        <strain evidence="22 23">R1</strain>
    </source>
</reference>
<dbReference type="PROSITE" id="PS50857">
    <property type="entry name" value="COX2_CUA"/>
    <property type="match status" value="1"/>
</dbReference>
<name>A0A286RHQ9_9BACT</name>
<evidence type="ECO:0000256" key="3">
    <source>
        <dbReference type="ARBA" id="ARBA00022448"/>
    </source>
</evidence>
<feature type="transmembrane region" description="Helical" evidence="18">
    <location>
        <begin position="42"/>
        <end position="67"/>
    </location>
</feature>
<evidence type="ECO:0000256" key="7">
    <source>
        <dbReference type="ARBA" id="ARBA00022723"/>
    </source>
</evidence>
<dbReference type="AlphaFoldDB" id="A0A286RHQ9"/>
<evidence type="ECO:0000256" key="18">
    <source>
        <dbReference type="SAM" id="Phobius"/>
    </source>
</evidence>
<evidence type="ECO:0000256" key="12">
    <source>
        <dbReference type="ARBA" id="ARBA00023008"/>
    </source>
</evidence>
<dbReference type="GO" id="GO:0005886">
    <property type="term" value="C:plasma membrane"/>
    <property type="evidence" value="ECO:0007669"/>
    <property type="project" value="UniProtKB-SubCell"/>
</dbReference>
<evidence type="ECO:0000259" key="19">
    <source>
        <dbReference type="PROSITE" id="PS50857"/>
    </source>
</evidence>
<dbReference type="EC" id="7.1.1.9" evidence="17"/>
<dbReference type="Proteomes" id="UP000215086">
    <property type="component" value="Chromosome"/>
</dbReference>
<keyword evidence="12 17" id="KW-0186">Copper</keyword>
<evidence type="ECO:0000256" key="11">
    <source>
        <dbReference type="ARBA" id="ARBA00023004"/>
    </source>
</evidence>
<keyword evidence="8" id="KW-1278">Translocase</keyword>
<dbReference type="SUPFAM" id="SSF49503">
    <property type="entry name" value="Cupredoxins"/>
    <property type="match status" value="1"/>
</dbReference>
<protein>
    <recommendedName>
        <fullName evidence="17">Cytochrome c oxidase subunit 2</fullName>
        <ecNumber evidence="17">7.1.1.9</ecNumber>
    </recommendedName>
</protein>
<dbReference type="GO" id="GO:0004129">
    <property type="term" value="F:cytochrome-c oxidase activity"/>
    <property type="evidence" value="ECO:0007669"/>
    <property type="project" value="UniProtKB-EC"/>
</dbReference>
<feature type="domain" description="Cytochrome oxidase subunit II transmembrane region profile" evidence="20">
    <location>
        <begin position="21"/>
        <end position="118"/>
    </location>
</feature>
<dbReference type="SUPFAM" id="SSF81464">
    <property type="entry name" value="Cytochrome c oxidase subunit II-like, transmembrane region"/>
    <property type="match status" value="1"/>
</dbReference>
<evidence type="ECO:0000256" key="5">
    <source>
        <dbReference type="ARBA" id="ARBA00022660"/>
    </source>
</evidence>
<keyword evidence="10 18" id="KW-1133">Transmembrane helix</keyword>
<dbReference type="PROSITE" id="PS00078">
    <property type="entry name" value="COX2"/>
    <property type="match status" value="1"/>
</dbReference>
<dbReference type="EMBL" id="CP018477">
    <property type="protein sequence ID" value="ASV75505.1"/>
    <property type="molecule type" value="Genomic_DNA"/>
</dbReference>
<evidence type="ECO:0000256" key="6">
    <source>
        <dbReference type="ARBA" id="ARBA00022692"/>
    </source>
</evidence>
<dbReference type="GO" id="GO:0042773">
    <property type="term" value="P:ATP synthesis coupled electron transport"/>
    <property type="evidence" value="ECO:0007669"/>
    <property type="project" value="TreeGrafter"/>
</dbReference>
<dbReference type="Gene3D" id="1.10.287.90">
    <property type="match status" value="1"/>
</dbReference>
<dbReference type="InterPro" id="IPR009056">
    <property type="entry name" value="Cyt_c-like_dom"/>
</dbReference>
<dbReference type="NCBIfam" id="TIGR02866">
    <property type="entry name" value="CoxB"/>
    <property type="match status" value="1"/>
</dbReference>
<keyword evidence="23" id="KW-1185">Reference proteome</keyword>
<evidence type="ECO:0000256" key="10">
    <source>
        <dbReference type="ARBA" id="ARBA00022989"/>
    </source>
</evidence>
<dbReference type="InterPro" id="IPR014222">
    <property type="entry name" value="Cyt_c_oxidase_su2"/>
</dbReference>
<dbReference type="InterPro" id="IPR002429">
    <property type="entry name" value="CcO_II-like_C"/>
</dbReference>
<dbReference type="CDD" id="cd13915">
    <property type="entry name" value="CuRO_HCO_II_like_2"/>
    <property type="match status" value="1"/>
</dbReference>
<evidence type="ECO:0000256" key="9">
    <source>
        <dbReference type="ARBA" id="ARBA00022982"/>
    </source>
</evidence>
<evidence type="ECO:0000313" key="22">
    <source>
        <dbReference type="EMBL" id="ASV75505.1"/>
    </source>
</evidence>
<evidence type="ECO:0000256" key="4">
    <source>
        <dbReference type="ARBA" id="ARBA00022617"/>
    </source>
</evidence>
<comment type="function">
    <text evidence="14 17">Subunits I and II form the functional core of the enzyme complex. Electrons originating in cytochrome c are transferred via heme a and Cu(A) to the binuclear center formed by heme a3 and Cu(B).</text>
</comment>
<dbReference type="InterPro" id="IPR008972">
    <property type="entry name" value="Cupredoxin"/>
</dbReference>
<dbReference type="PROSITE" id="PS51007">
    <property type="entry name" value="CYTC"/>
    <property type="match status" value="1"/>
</dbReference>
<feature type="transmembrane region" description="Helical" evidence="18">
    <location>
        <begin position="87"/>
        <end position="112"/>
    </location>
</feature>
<dbReference type="OrthoDB" id="9773456at2"/>
<evidence type="ECO:0000256" key="16">
    <source>
        <dbReference type="RuleBase" id="RU000456"/>
    </source>
</evidence>
<dbReference type="GO" id="GO:0016491">
    <property type="term" value="F:oxidoreductase activity"/>
    <property type="evidence" value="ECO:0007669"/>
    <property type="project" value="InterPro"/>
</dbReference>
<dbReference type="InterPro" id="IPR036909">
    <property type="entry name" value="Cyt_c-like_dom_sf"/>
</dbReference>
<evidence type="ECO:0000256" key="1">
    <source>
        <dbReference type="ARBA" id="ARBA00004141"/>
    </source>
</evidence>
<evidence type="ECO:0000256" key="13">
    <source>
        <dbReference type="ARBA" id="ARBA00023136"/>
    </source>
</evidence>
<dbReference type="PROSITE" id="PS50999">
    <property type="entry name" value="COX2_TM"/>
    <property type="match status" value="1"/>
</dbReference>
<keyword evidence="11 15" id="KW-0408">Iron</keyword>
<comment type="subcellular location">
    <subcellularLocation>
        <location evidence="16">Cell membrane</location>
        <topology evidence="16">Multi-pass membrane protein</topology>
    </subcellularLocation>
    <subcellularLocation>
        <location evidence="1">Membrane</location>
        <topology evidence="1">Multi-pass membrane protein</topology>
    </subcellularLocation>
</comment>
<dbReference type="PANTHER" id="PTHR22888:SF9">
    <property type="entry name" value="CYTOCHROME C OXIDASE SUBUNIT 2"/>
    <property type="match status" value="1"/>
</dbReference>
<dbReference type="Gene3D" id="2.60.40.420">
    <property type="entry name" value="Cupredoxins - blue copper proteins"/>
    <property type="match status" value="1"/>
</dbReference>
<dbReference type="Pfam" id="PF02790">
    <property type="entry name" value="COX2_TM"/>
    <property type="match status" value="1"/>
</dbReference>
<dbReference type="InterPro" id="IPR001505">
    <property type="entry name" value="Copper_CuA"/>
</dbReference>
<keyword evidence="4 15" id="KW-0349">Heme</keyword>
<dbReference type="InterPro" id="IPR036257">
    <property type="entry name" value="Cyt_c_oxidase_su2_TM_sf"/>
</dbReference>
<feature type="domain" description="Cytochrome c" evidence="21">
    <location>
        <begin position="238"/>
        <end position="333"/>
    </location>
</feature>
<feature type="domain" description="Cytochrome oxidase subunit II copper A binding" evidence="19">
    <location>
        <begin position="119"/>
        <end position="229"/>
    </location>
</feature>
<comment type="catalytic activity">
    <reaction evidence="17">
        <text>4 Fe(II)-[cytochrome c] + O2 + 8 H(+)(in) = 4 Fe(III)-[cytochrome c] + 2 H2O + 4 H(+)(out)</text>
        <dbReference type="Rhea" id="RHEA:11436"/>
        <dbReference type="Rhea" id="RHEA-COMP:10350"/>
        <dbReference type="Rhea" id="RHEA-COMP:14399"/>
        <dbReference type="ChEBI" id="CHEBI:15377"/>
        <dbReference type="ChEBI" id="CHEBI:15378"/>
        <dbReference type="ChEBI" id="CHEBI:15379"/>
        <dbReference type="ChEBI" id="CHEBI:29033"/>
        <dbReference type="ChEBI" id="CHEBI:29034"/>
        <dbReference type="EC" id="7.1.1.9"/>
    </reaction>
</comment>
<dbReference type="InterPro" id="IPR045187">
    <property type="entry name" value="CcO_II"/>
</dbReference>
<evidence type="ECO:0000313" key="23">
    <source>
        <dbReference type="Proteomes" id="UP000215086"/>
    </source>
</evidence>
<evidence type="ECO:0000256" key="17">
    <source>
        <dbReference type="RuleBase" id="RU004024"/>
    </source>
</evidence>
<dbReference type="InterPro" id="IPR011759">
    <property type="entry name" value="Cyt_c_oxidase_su2_TM_dom"/>
</dbReference>
<dbReference type="PANTHER" id="PTHR22888">
    <property type="entry name" value="CYTOCHROME C OXIDASE, SUBUNIT II"/>
    <property type="match status" value="1"/>
</dbReference>
<evidence type="ECO:0000256" key="8">
    <source>
        <dbReference type="ARBA" id="ARBA00022967"/>
    </source>
</evidence>
<comment type="similarity">
    <text evidence="2 16">Belongs to the cytochrome c oxidase subunit 2 family.</text>
</comment>
<accession>A0A286RHQ9</accession>
<dbReference type="RefSeq" id="WP_095415544.1">
    <property type="nucleotide sequence ID" value="NZ_CP018477.1"/>
</dbReference>
<keyword evidence="13 18" id="KW-0472">Membrane</keyword>